<evidence type="ECO:0000313" key="2">
    <source>
        <dbReference type="EMBL" id="KAK3528501.1"/>
    </source>
</evidence>
<dbReference type="AlphaFoldDB" id="A0AAE0V0L2"/>
<dbReference type="PANTHER" id="PTHR33772">
    <property type="entry name" value="THYMUS, BRAIN AND TESTES-ASSOCIATED"/>
    <property type="match status" value="1"/>
</dbReference>
<organism evidence="2 3">
    <name type="scientific">Hemibagrus guttatus</name>
    <dbReference type="NCBI Taxonomy" id="175788"/>
    <lineage>
        <taxon>Eukaryota</taxon>
        <taxon>Metazoa</taxon>
        <taxon>Chordata</taxon>
        <taxon>Craniata</taxon>
        <taxon>Vertebrata</taxon>
        <taxon>Euteleostomi</taxon>
        <taxon>Actinopterygii</taxon>
        <taxon>Neopterygii</taxon>
        <taxon>Teleostei</taxon>
        <taxon>Ostariophysi</taxon>
        <taxon>Siluriformes</taxon>
        <taxon>Bagridae</taxon>
        <taxon>Hemibagrus</taxon>
    </lineage>
</organism>
<reference evidence="2" key="1">
    <citation type="submission" date="2023-06" db="EMBL/GenBank/DDBJ databases">
        <title>Male Hemibagrus guttatus genome.</title>
        <authorList>
            <person name="Bian C."/>
        </authorList>
    </citation>
    <scope>NUCLEOTIDE SEQUENCE</scope>
    <source>
        <strain evidence="2">Male_cb2023</strain>
        <tissue evidence="2">Muscle</tissue>
    </source>
</reference>
<accession>A0AAE0V0L2</accession>
<sequence length="472" mass="54626">MELTQGREKDDQEALKNQTLKTFMTDLKKGSPRVSTSSSARFGTLSHHSFFSRHNPHPHRVRHISGLNGSPVCIVNDDWYSCTPLFPHPLIRSQVTSGATPTSTSVLYHPTYPRADGAKPGAALVSEAWREELKDLATKVSLSAAAPSKRSEHEPSEEEPVRRKTQYSSETGRIIPPTSWRTKRHDFHTANTRPGTHGPQTAHLQPGGISLEGQELRVLELLCQILQTDSLSLVQQWLLLAGDREKELVLGMLQQAMCDSSALLQQPQFPIATQPEPPLQMRRKRRMRSVCSAGEMEKETAVKEKPVQNQFLTLHYSVQNQFLTFHYSVQNQFLTLHYSVQNQFLTLHYSVQNQFLTLHYSVQNWFLTLYYTVQNQFLTLHYSVQNQFLTLHYSVQNWFLTLYYTVQNRFLTFHYSVQNQFLTLHYSVQNQFLTLHYSVQNQFLTLHYSVQNQFLTLHYSVQNWFLTLYYTV</sequence>
<dbReference type="PANTHER" id="PTHR33772:SF1">
    <property type="entry name" value="PROTEIN TBATA"/>
    <property type="match status" value="1"/>
</dbReference>
<evidence type="ECO:0008006" key="4">
    <source>
        <dbReference type="Google" id="ProtNLM"/>
    </source>
</evidence>
<protein>
    <recommendedName>
        <fullName evidence="4">Thymus, brain and testes associated</fullName>
    </recommendedName>
</protein>
<dbReference type="Pfam" id="PF15256">
    <property type="entry name" value="SPATIAL"/>
    <property type="match status" value="1"/>
</dbReference>
<comment type="caution">
    <text evidence="2">The sequence shown here is derived from an EMBL/GenBank/DDBJ whole genome shotgun (WGS) entry which is preliminary data.</text>
</comment>
<feature type="region of interest" description="Disordered" evidence="1">
    <location>
        <begin position="141"/>
        <end position="202"/>
    </location>
</feature>
<feature type="compositionally biased region" description="Polar residues" evidence="1">
    <location>
        <begin position="189"/>
        <end position="202"/>
    </location>
</feature>
<dbReference type="Proteomes" id="UP001274896">
    <property type="component" value="Unassembled WGS sequence"/>
</dbReference>
<name>A0AAE0V0L2_9TELE</name>
<gene>
    <name evidence="2" type="ORF">QTP70_000578</name>
</gene>
<proteinExistence type="predicted"/>
<evidence type="ECO:0000256" key="1">
    <source>
        <dbReference type="SAM" id="MobiDB-lite"/>
    </source>
</evidence>
<feature type="compositionally biased region" description="Basic and acidic residues" evidence="1">
    <location>
        <begin position="149"/>
        <end position="162"/>
    </location>
</feature>
<dbReference type="EMBL" id="JAUCMX010000012">
    <property type="protein sequence ID" value="KAK3528501.1"/>
    <property type="molecule type" value="Genomic_DNA"/>
</dbReference>
<keyword evidence="3" id="KW-1185">Reference proteome</keyword>
<evidence type="ECO:0000313" key="3">
    <source>
        <dbReference type="Proteomes" id="UP001274896"/>
    </source>
</evidence>
<dbReference type="InterPro" id="IPR037394">
    <property type="entry name" value="TBATA-like"/>
</dbReference>